<dbReference type="InterPro" id="IPR039353">
    <property type="entry name" value="TF_Adf1"/>
</dbReference>
<gene>
    <name evidence="4" type="ORF">O3G_MSEX006524</name>
</gene>
<dbReference type="Pfam" id="PF10545">
    <property type="entry name" value="MADF_DNA_bdg"/>
    <property type="match status" value="1"/>
</dbReference>
<dbReference type="GO" id="GO:0005634">
    <property type="term" value="C:nucleus"/>
    <property type="evidence" value="ECO:0007669"/>
    <property type="project" value="UniProtKB-SubCell"/>
</dbReference>
<dbReference type="EMBL" id="JH668386">
    <property type="protein sequence ID" value="KAG6450345.1"/>
    <property type="molecule type" value="Genomic_DNA"/>
</dbReference>
<dbReference type="EMBL" id="JH668386">
    <property type="protein sequence ID" value="KAG6450346.1"/>
    <property type="molecule type" value="Genomic_DNA"/>
</dbReference>
<reference evidence="4" key="2">
    <citation type="submission" date="2020-12" db="EMBL/GenBank/DDBJ databases">
        <authorList>
            <person name="Kanost M."/>
        </authorList>
    </citation>
    <scope>NUCLEOTIDE SEQUENCE</scope>
</reference>
<dbReference type="Proteomes" id="UP000791440">
    <property type="component" value="Unassembled WGS sequence"/>
</dbReference>
<dbReference type="PROSITE" id="PS51029">
    <property type="entry name" value="MADF"/>
    <property type="match status" value="1"/>
</dbReference>
<dbReference type="OrthoDB" id="5984255at2759"/>
<sequence>MKDDLNFLIEFIKEVESHPCLYDCGNIDYVNKHATETAWAEIAKKLHESAIDCKTKWRSTRSSYIRSLHPTKDGPKKEYYLAPYLAFLNPFIRFRYDEDAINSSPNQPIEVYISDGQIEANLKHEEDEEETETENINGSKIPHNQYLNTRKETTHRKKIAKLKRNSNKHCMNEADNSHVENVTESIESDLNNGDSYELYVKSLLPHLRSMTERQYFAFQRGVIDLIENIKYSDTSKS</sequence>
<dbReference type="GO" id="GO:0006357">
    <property type="term" value="P:regulation of transcription by RNA polymerase II"/>
    <property type="evidence" value="ECO:0007669"/>
    <property type="project" value="TreeGrafter"/>
</dbReference>
<feature type="domain" description="MADF" evidence="2">
    <location>
        <begin position="10"/>
        <end position="93"/>
    </location>
</feature>
<evidence type="ECO:0000259" key="2">
    <source>
        <dbReference type="PROSITE" id="PS51029"/>
    </source>
</evidence>
<dbReference type="InterPro" id="IPR006578">
    <property type="entry name" value="MADF-dom"/>
</dbReference>
<dbReference type="GO" id="GO:0005667">
    <property type="term" value="C:transcription regulator complex"/>
    <property type="evidence" value="ECO:0007669"/>
    <property type="project" value="TreeGrafter"/>
</dbReference>
<evidence type="ECO:0000313" key="4">
    <source>
        <dbReference type="EMBL" id="KAG6450346.1"/>
    </source>
</evidence>
<organism evidence="4 5">
    <name type="scientific">Manduca sexta</name>
    <name type="common">Tobacco hawkmoth</name>
    <name type="synonym">Tobacco hornworm</name>
    <dbReference type="NCBI Taxonomy" id="7130"/>
    <lineage>
        <taxon>Eukaryota</taxon>
        <taxon>Metazoa</taxon>
        <taxon>Ecdysozoa</taxon>
        <taxon>Arthropoda</taxon>
        <taxon>Hexapoda</taxon>
        <taxon>Insecta</taxon>
        <taxon>Pterygota</taxon>
        <taxon>Neoptera</taxon>
        <taxon>Endopterygota</taxon>
        <taxon>Lepidoptera</taxon>
        <taxon>Glossata</taxon>
        <taxon>Ditrysia</taxon>
        <taxon>Bombycoidea</taxon>
        <taxon>Sphingidae</taxon>
        <taxon>Sphinginae</taxon>
        <taxon>Sphingini</taxon>
        <taxon>Manduca</taxon>
    </lineage>
</organism>
<keyword evidence="1" id="KW-0539">Nucleus</keyword>
<protein>
    <recommendedName>
        <fullName evidence="6">MADF domain-containing protein</fullName>
    </recommendedName>
</protein>
<proteinExistence type="predicted"/>
<evidence type="ECO:0000259" key="3">
    <source>
        <dbReference type="PROSITE" id="PS51031"/>
    </source>
</evidence>
<dbReference type="SMART" id="SM00595">
    <property type="entry name" value="MADF"/>
    <property type="match status" value="1"/>
</dbReference>
<evidence type="ECO:0000256" key="1">
    <source>
        <dbReference type="PROSITE-ProRule" id="PRU00371"/>
    </source>
</evidence>
<evidence type="ECO:0000313" key="5">
    <source>
        <dbReference type="Proteomes" id="UP000791440"/>
    </source>
</evidence>
<dbReference type="PANTHER" id="PTHR12243">
    <property type="entry name" value="MADF DOMAIN TRANSCRIPTION FACTOR"/>
    <property type="match status" value="1"/>
</dbReference>
<comment type="subcellular location">
    <subcellularLocation>
        <location evidence="1">Nucleus</location>
    </subcellularLocation>
</comment>
<feature type="domain" description="BESS" evidence="3">
    <location>
        <begin position="193"/>
        <end position="232"/>
    </location>
</feature>
<comment type="caution">
    <text evidence="4">The sequence shown here is derived from an EMBL/GenBank/DDBJ whole genome shotgun (WGS) entry which is preliminary data.</text>
</comment>
<dbReference type="PROSITE" id="PS51031">
    <property type="entry name" value="BESS"/>
    <property type="match status" value="1"/>
</dbReference>
<dbReference type="AlphaFoldDB" id="A0A921Z2M1"/>
<dbReference type="PANTHER" id="PTHR12243:SF60">
    <property type="entry name" value="SI:CH211-15D5.12-RELATED"/>
    <property type="match status" value="1"/>
</dbReference>
<evidence type="ECO:0008006" key="6">
    <source>
        <dbReference type="Google" id="ProtNLM"/>
    </source>
</evidence>
<name>A0A921Z2M1_MANSE</name>
<reference evidence="4" key="1">
    <citation type="journal article" date="2016" name="Insect Biochem. Mol. Biol.">
        <title>Multifaceted biological insights from a draft genome sequence of the tobacco hornworm moth, Manduca sexta.</title>
        <authorList>
            <person name="Kanost M.R."/>
            <person name="Arrese E.L."/>
            <person name="Cao X."/>
            <person name="Chen Y.R."/>
            <person name="Chellapilla S."/>
            <person name="Goldsmith M.R."/>
            <person name="Grosse-Wilde E."/>
            <person name="Heckel D.G."/>
            <person name="Herndon N."/>
            <person name="Jiang H."/>
            <person name="Papanicolaou A."/>
            <person name="Qu J."/>
            <person name="Soulages J.L."/>
            <person name="Vogel H."/>
            <person name="Walters J."/>
            <person name="Waterhouse R.M."/>
            <person name="Ahn S.J."/>
            <person name="Almeida F.C."/>
            <person name="An C."/>
            <person name="Aqrawi P."/>
            <person name="Bretschneider A."/>
            <person name="Bryant W.B."/>
            <person name="Bucks S."/>
            <person name="Chao H."/>
            <person name="Chevignon G."/>
            <person name="Christen J.M."/>
            <person name="Clarke D.F."/>
            <person name="Dittmer N.T."/>
            <person name="Ferguson L.C.F."/>
            <person name="Garavelou S."/>
            <person name="Gordon K.H.J."/>
            <person name="Gunaratna R.T."/>
            <person name="Han Y."/>
            <person name="Hauser F."/>
            <person name="He Y."/>
            <person name="Heidel-Fischer H."/>
            <person name="Hirsh A."/>
            <person name="Hu Y."/>
            <person name="Jiang H."/>
            <person name="Kalra D."/>
            <person name="Klinner C."/>
            <person name="Konig C."/>
            <person name="Kovar C."/>
            <person name="Kroll A.R."/>
            <person name="Kuwar S.S."/>
            <person name="Lee S.L."/>
            <person name="Lehman R."/>
            <person name="Li K."/>
            <person name="Li Z."/>
            <person name="Liang H."/>
            <person name="Lovelace S."/>
            <person name="Lu Z."/>
            <person name="Mansfield J.H."/>
            <person name="McCulloch K.J."/>
            <person name="Mathew T."/>
            <person name="Morton B."/>
            <person name="Muzny D.M."/>
            <person name="Neunemann D."/>
            <person name="Ongeri F."/>
            <person name="Pauchet Y."/>
            <person name="Pu L.L."/>
            <person name="Pyrousis I."/>
            <person name="Rao X.J."/>
            <person name="Redding A."/>
            <person name="Roesel C."/>
            <person name="Sanchez-Gracia A."/>
            <person name="Schaack S."/>
            <person name="Shukla A."/>
            <person name="Tetreau G."/>
            <person name="Wang Y."/>
            <person name="Xiong G.H."/>
            <person name="Traut W."/>
            <person name="Walsh T.K."/>
            <person name="Worley K.C."/>
            <person name="Wu D."/>
            <person name="Wu W."/>
            <person name="Wu Y.Q."/>
            <person name="Zhang X."/>
            <person name="Zou Z."/>
            <person name="Zucker H."/>
            <person name="Briscoe A.D."/>
            <person name="Burmester T."/>
            <person name="Clem R.J."/>
            <person name="Feyereisen R."/>
            <person name="Grimmelikhuijzen C.J.P."/>
            <person name="Hamodrakas S.J."/>
            <person name="Hansson B.S."/>
            <person name="Huguet E."/>
            <person name="Jermiin L.S."/>
            <person name="Lan Q."/>
            <person name="Lehman H.K."/>
            <person name="Lorenzen M."/>
            <person name="Merzendorfer H."/>
            <person name="Michalopoulos I."/>
            <person name="Morton D.B."/>
            <person name="Muthukrishnan S."/>
            <person name="Oakeshott J.G."/>
            <person name="Palmer W."/>
            <person name="Park Y."/>
            <person name="Passarelli A.L."/>
            <person name="Rozas J."/>
            <person name="Schwartz L.M."/>
            <person name="Smith W."/>
            <person name="Southgate A."/>
            <person name="Vilcinskas A."/>
            <person name="Vogt R."/>
            <person name="Wang P."/>
            <person name="Werren J."/>
            <person name="Yu X.Q."/>
            <person name="Zhou J.J."/>
            <person name="Brown S.J."/>
            <person name="Scherer S.E."/>
            <person name="Richards S."/>
            <person name="Blissard G.W."/>
        </authorList>
    </citation>
    <scope>NUCLEOTIDE SEQUENCE</scope>
</reference>
<dbReference type="GO" id="GO:0003677">
    <property type="term" value="F:DNA binding"/>
    <property type="evidence" value="ECO:0007669"/>
    <property type="project" value="InterPro"/>
</dbReference>
<accession>A0A921Z2M1</accession>
<keyword evidence="5" id="KW-1185">Reference proteome</keyword>
<dbReference type="InterPro" id="IPR004210">
    <property type="entry name" value="BESS_motif"/>
</dbReference>